<dbReference type="AlphaFoldDB" id="A0A4R7KVV0"/>
<reference evidence="1 2" key="1">
    <citation type="submission" date="2019-03" db="EMBL/GenBank/DDBJ databases">
        <title>Genomic Encyclopedia of Type Strains, Phase IV (KMG-IV): sequencing the most valuable type-strain genomes for metagenomic binning, comparative biology and taxonomic classification.</title>
        <authorList>
            <person name="Goeker M."/>
        </authorList>
    </citation>
    <scope>NUCLEOTIDE SEQUENCE [LARGE SCALE GENOMIC DNA]</scope>
    <source>
        <strain evidence="1 2">DSM 24455</strain>
    </source>
</reference>
<protein>
    <submittedName>
        <fullName evidence="1">Uncharacterized protein</fullName>
    </submittedName>
</protein>
<sequence length="154" mass="17965">MLKHESHEPSIWEHGYFIPKMETSIVQACKCVESILGEPPNRNKQSRLIEHKKKWKDLLGIDADDIYKKSGMSYLDFYYHLFDGLRNPSAHSYGNIHFDLERKKTIEAQCFAALILRGYINKHIKSYEEASAILKFNKSLLERVSENMSTKLTK</sequence>
<name>A0A4R7KVV0_9CLOT</name>
<organism evidence="1 2">
    <name type="scientific">Fonticella tunisiensis</name>
    <dbReference type="NCBI Taxonomy" id="1096341"/>
    <lineage>
        <taxon>Bacteria</taxon>
        <taxon>Bacillati</taxon>
        <taxon>Bacillota</taxon>
        <taxon>Clostridia</taxon>
        <taxon>Eubacteriales</taxon>
        <taxon>Clostridiaceae</taxon>
        <taxon>Fonticella</taxon>
    </lineage>
</organism>
<dbReference type="EMBL" id="SOAZ01000001">
    <property type="protein sequence ID" value="TDT63772.1"/>
    <property type="molecule type" value="Genomic_DNA"/>
</dbReference>
<keyword evidence="2" id="KW-1185">Reference proteome</keyword>
<evidence type="ECO:0000313" key="1">
    <source>
        <dbReference type="EMBL" id="TDT63772.1"/>
    </source>
</evidence>
<dbReference type="Proteomes" id="UP000295325">
    <property type="component" value="Unassembled WGS sequence"/>
</dbReference>
<gene>
    <name evidence="1" type="ORF">EDD71_101199</name>
</gene>
<proteinExistence type="predicted"/>
<evidence type="ECO:0000313" key="2">
    <source>
        <dbReference type="Proteomes" id="UP000295325"/>
    </source>
</evidence>
<comment type="caution">
    <text evidence="1">The sequence shown here is derived from an EMBL/GenBank/DDBJ whole genome shotgun (WGS) entry which is preliminary data.</text>
</comment>
<accession>A0A4R7KVV0</accession>